<organism evidence="5 6">
    <name type="scientific">Saccharopolyspora rhizosphaerae</name>
    <dbReference type="NCBI Taxonomy" id="2492662"/>
    <lineage>
        <taxon>Bacteria</taxon>
        <taxon>Bacillati</taxon>
        <taxon>Actinomycetota</taxon>
        <taxon>Actinomycetes</taxon>
        <taxon>Pseudonocardiales</taxon>
        <taxon>Pseudonocardiaceae</taxon>
        <taxon>Saccharopolyspora</taxon>
    </lineage>
</organism>
<dbReference type="Gene3D" id="3.20.20.370">
    <property type="entry name" value="Glycoside hydrolase/deacetylase"/>
    <property type="match status" value="1"/>
</dbReference>
<dbReference type="Pfam" id="PF01522">
    <property type="entry name" value="Polysacc_deac_1"/>
    <property type="match status" value="1"/>
</dbReference>
<dbReference type="AlphaFoldDB" id="A0A426JTX0"/>
<dbReference type="InterPro" id="IPR050248">
    <property type="entry name" value="Polysacc_deacetylase_ArnD"/>
</dbReference>
<dbReference type="PANTHER" id="PTHR10587:SF133">
    <property type="entry name" value="CHITIN DEACETYLASE 1-RELATED"/>
    <property type="match status" value="1"/>
</dbReference>
<feature type="domain" description="NodB homology" evidence="4">
    <location>
        <begin position="34"/>
        <end position="209"/>
    </location>
</feature>
<evidence type="ECO:0000256" key="1">
    <source>
        <dbReference type="ARBA" id="ARBA00022723"/>
    </source>
</evidence>
<dbReference type="PROSITE" id="PS51677">
    <property type="entry name" value="NODB"/>
    <property type="match status" value="1"/>
</dbReference>
<dbReference type="InterPro" id="IPR002509">
    <property type="entry name" value="NODB_dom"/>
</dbReference>
<comment type="caution">
    <text evidence="5">The sequence shown here is derived from an EMBL/GenBank/DDBJ whole genome shotgun (WGS) entry which is preliminary data.</text>
</comment>
<evidence type="ECO:0000256" key="2">
    <source>
        <dbReference type="ARBA" id="ARBA00022801"/>
    </source>
</evidence>
<dbReference type="GO" id="GO:0016020">
    <property type="term" value="C:membrane"/>
    <property type="evidence" value="ECO:0007669"/>
    <property type="project" value="TreeGrafter"/>
</dbReference>
<reference evidence="5 6" key="1">
    <citation type="submission" date="2018-11" db="EMBL/GenBank/DDBJ databases">
        <title>Saccharopolyspora rhizosphaerae sp. nov., an actinomycete isolated from rhizosphere soil in Thailand.</title>
        <authorList>
            <person name="Intra B."/>
            <person name="Euanorasetr J."/>
            <person name="Take A."/>
            <person name="Inahashi Y."/>
            <person name="Mori M."/>
            <person name="Panbangred W."/>
            <person name="Matsumoto A."/>
        </authorList>
    </citation>
    <scope>NUCLEOTIDE SEQUENCE [LARGE SCALE GENOMIC DNA]</scope>
    <source>
        <strain evidence="5 6">H219</strain>
    </source>
</reference>
<feature type="chain" id="PRO_5019573408" evidence="3">
    <location>
        <begin position="26"/>
        <end position="224"/>
    </location>
</feature>
<accession>A0A426JTX0</accession>
<evidence type="ECO:0000313" key="5">
    <source>
        <dbReference type="EMBL" id="RRO16649.1"/>
    </source>
</evidence>
<dbReference type="Proteomes" id="UP000274515">
    <property type="component" value="Unassembled WGS sequence"/>
</dbReference>
<dbReference type="EMBL" id="RSAA01000011">
    <property type="protein sequence ID" value="RRO16649.1"/>
    <property type="molecule type" value="Genomic_DNA"/>
</dbReference>
<keyword evidence="6" id="KW-1185">Reference proteome</keyword>
<protein>
    <submittedName>
        <fullName evidence="5">Polysaccharide deacetylase family protein</fullName>
    </submittedName>
</protein>
<proteinExistence type="predicted"/>
<evidence type="ECO:0000313" key="6">
    <source>
        <dbReference type="Proteomes" id="UP000274515"/>
    </source>
</evidence>
<keyword evidence="3" id="KW-0732">Signal</keyword>
<dbReference type="GO" id="GO:0046872">
    <property type="term" value="F:metal ion binding"/>
    <property type="evidence" value="ECO:0007669"/>
    <property type="project" value="UniProtKB-KW"/>
</dbReference>
<dbReference type="GO" id="GO:0005975">
    <property type="term" value="P:carbohydrate metabolic process"/>
    <property type="evidence" value="ECO:0007669"/>
    <property type="project" value="InterPro"/>
</dbReference>
<sequence>MSARTRARVCAVGVVLASVVVVAPAAPAEGMCRGHVGLTFDDGPGGTTADLLDALQRNGLRATMFNQGDHANAHPSLVESQVDAGMWVGNHSYSHPHMTQLTRSEVDAEVSRTQRAITEAGGGTPELFRPPYGETNALLQEVVASHGLTEIRWDVDSRDWDGATVDEIVAATAALSDGEVILMHDWPPNTLQAIPGIAEALRAHDLCPGRISPETGRAVAPDLD</sequence>
<dbReference type="OrthoDB" id="3521160at2"/>
<gene>
    <name evidence="5" type="ORF">EIL87_12550</name>
</gene>
<keyword evidence="1" id="KW-0479">Metal-binding</keyword>
<evidence type="ECO:0000256" key="3">
    <source>
        <dbReference type="SAM" id="SignalP"/>
    </source>
</evidence>
<dbReference type="PANTHER" id="PTHR10587">
    <property type="entry name" value="GLYCOSYL TRANSFERASE-RELATED"/>
    <property type="match status" value="1"/>
</dbReference>
<feature type="signal peptide" evidence="3">
    <location>
        <begin position="1"/>
        <end position="25"/>
    </location>
</feature>
<dbReference type="SUPFAM" id="SSF88713">
    <property type="entry name" value="Glycoside hydrolase/deacetylase"/>
    <property type="match status" value="1"/>
</dbReference>
<keyword evidence="2" id="KW-0378">Hydrolase</keyword>
<evidence type="ECO:0000259" key="4">
    <source>
        <dbReference type="PROSITE" id="PS51677"/>
    </source>
</evidence>
<dbReference type="GO" id="GO:0016810">
    <property type="term" value="F:hydrolase activity, acting on carbon-nitrogen (but not peptide) bonds"/>
    <property type="evidence" value="ECO:0007669"/>
    <property type="project" value="InterPro"/>
</dbReference>
<dbReference type="InterPro" id="IPR011330">
    <property type="entry name" value="Glyco_hydro/deAcase_b/a-brl"/>
</dbReference>
<name>A0A426JTX0_9PSEU</name>